<evidence type="ECO:0000313" key="2">
    <source>
        <dbReference type="EMBL" id="KAF8702949.1"/>
    </source>
</evidence>
<dbReference type="Proteomes" id="UP000636709">
    <property type="component" value="Unassembled WGS sequence"/>
</dbReference>
<gene>
    <name evidence="2" type="ORF">HU200_032453</name>
</gene>
<protein>
    <submittedName>
        <fullName evidence="2">Uncharacterized protein</fullName>
    </submittedName>
</protein>
<reference evidence="2" key="1">
    <citation type="submission" date="2020-07" db="EMBL/GenBank/DDBJ databases">
        <title>Genome sequence and genetic diversity analysis of an under-domesticated orphan crop, white fonio (Digitaria exilis).</title>
        <authorList>
            <person name="Bennetzen J.L."/>
            <person name="Chen S."/>
            <person name="Ma X."/>
            <person name="Wang X."/>
            <person name="Yssel A.E.J."/>
            <person name="Chaluvadi S.R."/>
            <person name="Johnson M."/>
            <person name="Gangashetty P."/>
            <person name="Hamidou F."/>
            <person name="Sanogo M.D."/>
            <person name="Zwaenepoel A."/>
            <person name="Wallace J."/>
            <person name="Van De Peer Y."/>
            <person name="Van Deynze A."/>
        </authorList>
    </citation>
    <scope>NUCLEOTIDE SEQUENCE</scope>
    <source>
        <tissue evidence="2">Leaves</tissue>
    </source>
</reference>
<feature type="region of interest" description="Disordered" evidence="1">
    <location>
        <begin position="74"/>
        <end position="114"/>
    </location>
</feature>
<keyword evidence="3" id="KW-1185">Reference proteome</keyword>
<organism evidence="2 3">
    <name type="scientific">Digitaria exilis</name>
    <dbReference type="NCBI Taxonomy" id="1010633"/>
    <lineage>
        <taxon>Eukaryota</taxon>
        <taxon>Viridiplantae</taxon>
        <taxon>Streptophyta</taxon>
        <taxon>Embryophyta</taxon>
        <taxon>Tracheophyta</taxon>
        <taxon>Spermatophyta</taxon>
        <taxon>Magnoliopsida</taxon>
        <taxon>Liliopsida</taxon>
        <taxon>Poales</taxon>
        <taxon>Poaceae</taxon>
        <taxon>PACMAD clade</taxon>
        <taxon>Panicoideae</taxon>
        <taxon>Panicodae</taxon>
        <taxon>Paniceae</taxon>
        <taxon>Anthephorinae</taxon>
        <taxon>Digitaria</taxon>
    </lineage>
</organism>
<dbReference type="PANTHER" id="PTHR33132">
    <property type="entry name" value="OSJNBB0118P14.9 PROTEIN"/>
    <property type="match status" value="1"/>
</dbReference>
<dbReference type="PANTHER" id="PTHR33132:SF111">
    <property type="entry name" value="OS08G0167249 PROTEIN"/>
    <property type="match status" value="1"/>
</dbReference>
<comment type="caution">
    <text evidence="2">The sequence shown here is derived from an EMBL/GenBank/DDBJ whole genome shotgun (WGS) entry which is preliminary data.</text>
</comment>
<accession>A0A835BNA0</accession>
<sequence>MDFSGTGAPGDTPSHVRQCICSPTTHPGSFRCRLHRGVGVARSASYQQFGAPRSRSLCSDHHIRRVASQLQLTHPTSAGGGMSSSTSEHQFLRPVAVGVPRSERRRGKDFLTKE</sequence>
<evidence type="ECO:0000313" key="3">
    <source>
        <dbReference type="Proteomes" id="UP000636709"/>
    </source>
</evidence>
<proteinExistence type="predicted"/>
<dbReference type="EMBL" id="JACEFO010001781">
    <property type="protein sequence ID" value="KAF8702949.1"/>
    <property type="molecule type" value="Genomic_DNA"/>
</dbReference>
<dbReference type="AlphaFoldDB" id="A0A835BNA0"/>
<dbReference type="OrthoDB" id="696568at2759"/>
<name>A0A835BNA0_9POAL</name>
<evidence type="ECO:0000256" key="1">
    <source>
        <dbReference type="SAM" id="MobiDB-lite"/>
    </source>
</evidence>